<dbReference type="CDD" id="cd07064">
    <property type="entry name" value="AlkD_like_1"/>
    <property type="match status" value="1"/>
</dbReference>
<comment type="caution">
    <text evidence="1">The sequence shown here is derived from an EMBL/GenBank/DDBJ whole genome shotgun (WGS) entry which is preliminary data.</text>
</comment>
<dbReference type="EMBL" id="JBHSTQ010000003">
    <property type="protein sequence ID" value="MFC6385745.1"/>
    <property type="molecule type" value="Genomic_DNA"/>
</dbReference>
<dbReference type="PANTHER" id="PTHR34070">
    <property type="entry name" value="ARMADILLO-TYPE FOLD"/>
    <property type="match status" value="1"/>
</dbReference>
<dbReference type="SUPFAM" id="SSF48371">
    <property type="entry name" value="ARM repeat"/>
    <property type="match status" value="1"/>
</dbReference>
<dbReference type="InterPro" id="IPR016024">
    <property type="entry name" value="ARM-type_fold"/>
</dbReference>
<evidence type="ECO:0000313" key="1">
    <source>
        <dbReference type="EMBL" id="MFC6385745.1"/>
    </source>
</evidence>
<evidence type="ECO:0000313" key="2">
    <source>
        <dbReference type="Proteomes" id="UP001596267"/>
    </source>
</evidence>
<proteinExistence type="predicted"/>
<dbReference type="Pfam" id="PF08713">
    <property type="entry name" value="DNA_alkylation"/>
    <property type="match status" value="1"/>
</dbReference>
<keyword evidence="2" id="KW-1185">Reference proteome</keyword>
<accession>A0ABW1WF79</accession>
<dbReference type="InterPro" id="IPR014825">
    <property type="entry name" value="DNA_alkylation"/>
</dbReference>
<dbReference type="Proteomes" id="UP001596267">
    <property type="component" value="Unassembled WGS sequence"/>
</dbReference>
<dbReference type="RefSeq" id="WP_253052714.1">
    <property type="nucleotide sequence ID" value="NZ_JAMXWN010000002.1"/>
</dbReference>
<dbReference type="PANTHER" id="PTHR34070:SF1">
    <property type="entry name" value="DNA ALKYLATION REPAIR PROTEIN"/>
    <property type="match status" value="1"/>
</dbReference>
<gene>
    <name evidence="1" type="ORF">ACFP7A_03940</name>
</gene>
<organism evidence="1 2">
    <name type="scientific">Sporolactobacillus kofuensis</name>
    <dbReference type="NCBI Taxonomy" id="269672"/>
    <lineage>
        <taxon>Bacteria</taxon>
        <taxon>Bacillati</taxon>
        <taxon>Bacillota</taxon>
        <taxon>Bacilli</taxon>
        <taxon>Bacillales</taxon>
        <taxon>Sporolactobacillaceae</taxon>
        <taxon>Sporolactobacillus</taxon>
    </lineage>
</organism>
<name>A0ABW1WF79_9BACL</name>
<sequence length="226" mass="26969">MSYDLSPLIHTFNAHRNAEKAQQMERYMRNQFPFFGIPAPERRQLVRDFTKTNGLPKADELHDVTTMLWNQPERECQIAALDLLQRARRVLNDQHIPLLEWMIVTKSWWDSVDTISPQSCGPLFQKYPDLIEQYAEKWIIDDNFWLRRAALLFQLKYKDATDEERLYRYILLNTDSNQFFIQKAIGWVLREYSKTAPDSVQQFIQHHDLKPLSKREGLKWLNSHST</sequence>
<protein>
    <submittedName>
        <fullName evidence="1">DNA alkylation repair protein</fullName>
    </submittedName>
</protein>
<dbReference type="Gene3D" id="1.25.40.290">
    <property type="entry name" value="ARM repeat domains"/>
    <property type="match status" value="1"/>
</dbReference>
<dbReference type="Gene3D" id="1.20.1660.10">
    <property type="entry name" value="Hypothetical protein (EF3068)"/>
    <property type="match status" value="1"/>
</dbReference>
<reference evidence="2" key="1">
    <citation type="journal article" date="2019" name="Int. J. Syst. Evol. Microbiol.">
        <title>The Global Catalogue of Microorganisms (GCM) 10K type strain sequencing project: providing services to taxonomists for standard genome sequencing and annotation.</title>
        <authorList>
            <consortium name="The Broad Institute Genomics Platform"/>
            <consortium name="The Broad Institute Genome Sequencing Center for Infectious Disease"/>
            <person name="Wu L."/>
            <person name="Ma J."/>
        </authorList>
    </citation>
    <scope>NUCLEOTIDE SEQUENCE [LARGE SCALE GENOMIC DNA]</scope>
    <source>
        <strain evidence="2">CCUG 42001</strain>
    </source>
</reference>